<evidence type="ECO:0000256" key="3">
    <source>
        <dbReference type="ARBA" id="ARBA00022833"/>
    </source>
</evidence>
<gene>
    <name evidence="6" type="ORF">Rt10032_c18g6004</name>
</gene>
<feature type="domain" description="RING-type" evidence="5">
    <location>
        <begin position="18"/>
        <end position="65"/>
    </location>
</feature>
<dbReference type="OrthoDB" id="2530088at2759"/>
<proteinExistence type="predicted"/>
<dbReference type="Gene3D" id="3.30.40.10">
    <property type="entry name" value="Zinc/RING finger domain, C3HC4 (zinc finger)"/>
    <property type="match status" value="2"/>
</dbReference>
<evidence type="ECO:0000313" key="6">
    <source>
        <dbReference type="EMBL" id="GEM11987.1"/>
    </source>
</evidence>
<keyword evidence="2 4" id="KW-0863">Zinc-finger</keyword>
<organism evidence="6 7">
    <name type="scientific">Rhodotorula toruloides</name>
    <name type="common">Yeast</name>
    <name type="synonym">Rhodosporidium toruloides</name>
    <dbReference type="NCBI Taxonomy" id="5286"/>
    <lineage>
        <taxon>Eukaryota</taxon>
        <taxon>Fungi</taxon>
        <taxon>Dikarya</taxon>
        <taxon>Basidiomycota</taxon>
        <taxon>Pucciniomycotina</taxon>
        <taxon>Microbotryomycetes</taxon>
        <taxon>Sporidiobolales</taxon>
        <taxon>Sporidiobolaceae</taxon>
        <taxon>Rhodotorula</taxon>
    </lineage>
</organism>
<protein>
    <submittedName>
        <fullName evidence="6">TRAF-like zinc finger</fullName>
    </submittedName>
</protein>
<name>A0A511KNQ3_RHOTO</name>
<keyword evidence="1" id="KW-0479">Metal-binding</keyword>
<evidence type="ECO:0000313" key="7">
    <source>
        <dbReference type="Proteomes" id="UP000321518"/>
    </source>
</evidence>
<accession>A0A511KNQ3</accession>
<keyword evidence="3" id="KW-0862">Zinc</keyword>
<comment type="caution">
    <text evidence="6">The sequence shown here is derived from an EMBL/GenBank/DDBJ whole genome shotgun (WGS) entry which is preliminary data.</text>
</comment>
<evidence type="ECO:0000256" key="4">
    <source>
        <dbReference type="PROSITE-ProRule" id="PRU00175"/>
    </source>
</evidence>
<sequence>MPVDLDNFLDPVPQALCCPVCQDVAWPPVIACENQHVLCEQCLMNVFDAPPNGHLDEPPACPTCRAVADDEFETCVVGKRILEGLRYRCARHAAGREWTGSVADESNHRDYSRDYRELSCFSCGKKSFAKDGVSHTSTCPNGLVACPNGDNDTCDKICRSSIEQHMTVCTRFRGVDRPTSS</sequence>
<dbReference type="AlphaFoldDB" id="A0A511KNQ3"/>
<dbReference type="SUPFAM" id="SSF57850">
    <property type="entry name" value="RING/U-box"/>
    <property type="match status" value="1"/>
</dbReference>
<evidence type="ECO:0000256" key="1">
    <source>
        <dbReference type="ARBA" id="ARBA00022723"/>
    </source>
</evidence>
<evidence type="ECO:0000259" key="5">
    <source>
        <dbReference type="PROSITE" id="PS50089"/>
    </source>
</evidence>
<reference evidence="6 7" key="1">
    <citation type="submission" date="2019-07" db="EMBL/GenBank/DDBJ databases">
        <title>Rhodotorula toruloides NBRC10032 genome sequencing.</title>
        <authorList>
            <person name="Shida Y."/>
            <person name="Takaku H."/>
            <person name="Ogasawara W."/>
            <person name="Mori K."/>
        </authorList>
    </citation>
    <scope>NUCLEOTIDE SEQUENCE [LARGE SCALE GENOMIC DNA]</scope>
    <source>
        <strain evidence="6 7">NBRC10032</strain>
    </source>
</reference>
<dbReference type="Pfam" id="PF21362">
    <property type="entry name" value="Sina_RING"/>
    <property type="match status" value="1"/>
</dbReference>
<dbReference type="GO" id="GO:0008270">
    <property type="term" value="F:zinc ion binding"/>
    <property type="evidence" value="ECO:0007669"/>
    <property type="project" value="UniProtKB-KW"/>
</dbReference>
<dbReference type="Proteomes" id="UP000321518">
    <property type="component" value="Unassembled WGS sequence"/>
</dbReference>
<dbReference type="InterPro" id="IPR049548">
    <property type="entry name" value="Sina-like_RING"/>
</dbReference>
<evidence type="ECO:0000256" key="2">
    <source>
        <dbReference type="ARBA" id="ARBA00022771"/>
    </source>
</evidence>
<dbReference type="EMBL" id="BJWK01000018">
    <property type="protein sequence ID" value="GEM11987.1"/>
    <property type="molecule type" value="Genomic_DNA"/>
</dbReference>
<dbReference type="PROSITE" id="PS50089">
    <property type="entry name" value="ZF_RING_2"/>
    <property type="match status" value="1"/>
</dbReference>
<dbReference type="InterPro" id="IPR001841">
    <property type="entry name" value="Znf_RING"/>
</dbReference>
<dbReference type="InterPro" id="IPR013083">
    <property type="entry name" value="Znf_RING/FYVE/PHD"/>
</dbReference>